<name>A0ABP8UE91_9ACTN</name>
<protein>
    <submittedName>
        <fullName evidence="2">Uncharacterized protein</fullName>
    </submittedName>
</protein>
<dbReference type="Proteomes" id="UP001501442">
    <property type="component" value="Unassembled WGS sequence"/>
</dbReference>
<organism evidence="2 3">
    <name type="scientific">Actinoallomurus vinaceus</name>
    <dbReference type="NCBI Taxonomy" id="1080074"/>
    <lineage>
        <taxon>Bacteria</taxon>
        <taxon>Bacillati</taxon>
        <taxon>Actinomycetota</taxon>
        <taxon>Actinomycetes</taxon>
        <taxon>Streptosporangiales</taxon>
        <taxon>Thermomonosporaceae</taxon>
        <taxon>Actinoallomurus</taxon>
    </lineage>
</organism>
<keyword evidence="3" id="KW-1185">Reference proteome</keyword>
<feature type="region of interest" description="Disordered" evidence="1">
    <location>
        <begin position="1"/>
        <end position="30"/>
    </location>
</feature>
<accession>A0ABP8UE91</accession>
<gene>
    <name evidence="2" type="ORF">GCM10023196_049440</name>
</gene>
<evidence type="ECO:0000313" key="3">
    <source>
        <dbReference type="Proteomes" id="UP001501442"/>
    </source>
</evidence>
<dbReference type="EMBL" id="BAABHK010000007">
    <property type="protein sequence ID" value="GAA4629295.1"/>
    <property type="molecule type" value="Genomic_DNA"/>
</dbReference>
<feature type="region of interest" description="Disordered" evidence="1">
    <location>
        <begin position="44"/>
        <end position="86"/>
    </location>
</feature>
<proteinExistence type="predicted"/>
<sequence length="86" mass="8762">MEESAGNGADAESAFELDGGERTGAFLGDIEDAQPGALQLRRLRSGAGERRDIAALPAGRDVDDTQGEPSAPGFSGRPVHGVKGLG</sequence>
<evidence type="ECO:0000256" key="1">
    <source>
        <dbReference type="SAM" id="MobiDB-lite"/>
    </source>
</evidence>
<comment type="caution">
    <text evidence="2">The sequence shown here is derived from an EMBL/GenBank/DDBJ whole genome shotgun (WGS) entry which is preliminary data.</text>
</comment>
<reference evidence="3" key="1">
    <citation type="journal article" date="2019" name="Int. J. Syst. Evol. Microbiol.">
        <title>The Global Catalogue of Microorganisms (GCM) 10K type strain sequencing project: providing services to taxonomists for standard genome sequencing and annotation.</title>
        <authorList>
            <consortium name="The Broad Institute Genomics Platform"/>
            <consortium name="The Broad Institute Genome Sequencing Center for Infectious Disease"/>
            <person name="Wu L."/>
            <person name="Ma J."/>
        </authorList>
    </citation>
    <scope>NUCLEOTIDE SEQUENCE [LARGE SCALE GENOMIC DNA]</scope>
    <source>
        <strain evidence="3">JCM 17939</strain>
    </source>
</reference>
<evidence type="ECO:0000313" key="2">
    <source>
        <dbReference type="EMBL" id="GAA4629295.1"/>
    </source>
</evidence>